<evidence type="ECO:0000313" key="3">
    <source>
        <dbReference type="Proteomes" id="UP000640583"/>
    </source>
</evidence>
<dbReference type="Proteomes" id="UP000640583">
    <property type="component" value="Unassembled WGS sequence"/>
</dbReference>
<proteinExistence type="predicted"/>
<dbReference type="Pfam" id="PF24891">
    <property type="entry name" value="DUF7742"/>
    <property type="match status" value="1"/>
</dbReference>
<dbReference type="RefSeq" id="WP_228848895.1">
    <property type="nucleotide sequence ID" value="NZ_JADCKQ010000007.1"/>
</dbReference>
<dbReference type="InterPro" id="IPR056644">
    <property type="entry name" value="DUF7742"/>
</dbReference>
<gene>
    <name evidence="2" type="ORF">H1D41_10700</name>
</gene>
<sequence length="105" mass="11733">MSLRPILWQDVLALSAALRDIPRHLRRDAVRNALRCAEAADAWRKTHGKRHPEWGDGTLAAVCGAADRGLVPGGGAEAANLMLIFQEISYWRSEKAEKNELKRIF</sequence>
<comment type="caution">
    <text evidence="2">The sequence shown here is derived from an EMBL/GenBank/DDBJ whole genome shotgun (WGS) entry which is preliminary data.</text>
</comment>
<organism evidence="2 3">
    <name type="scientific">Halocynthiibacter styelae</name>
    <dbReference type="NCBI Taxonomy" id="2761955"/>
    <lineage>
        <taxon>Bacteria</taxon>
        <taxon>Pseudomonadati</taxon>
        <taxon>Pseudomonadota</taxon>
        <taxon>Alphaproteobacteria</taxon>
        <taxon>Rhodobacterales</taxon>
        <taxon>Paracoccaceae</taxon>
        <taxon>Halocynthiibacter</taxon>
    </lineage>
</organism>
<evidence type="ECO:0000259" key="1">
    <source>
        <dbReference type="Pfam" id="PF24891"/>
    </source>
</evidence>
<accession>A0A8J7IRG7</accession>
<name>A0A8J7IRG7_9RHOB</name>
<dbReference type="EMBL" id="JADCKQ010000007">
    <property type="protein sequence ID" value="MBI1494106.1"/>
    <property type="molecule type" value="Genomic_DNA"/>
</dbReference>
<keyword evidence="3" id="KW-1185">Reference proteome</keyword>
<protein>
    <recommendedName>
        <fullName evidence="1">DUF7742 domain-containing protein</fullName>
    </recommendedName>
</protein>
<evidence type="ECO:0000313" key="2">
    <source>
        <dbReference type="EMBL" id="MBI1494106.1"/>
    </source>
</evidence>
<dbReference type="AlphaFoldDB" id="A0A8J7IRG7"/>
<reference evidence="2" key="1">
    <citation type="submission" date="2020-10" db="EMBL/GenBank/DDBJ databases">
        <title>Paenihalocynthiibacter styelae gen. nov., sp. nov., isolated from stalked sea squirt Styela clava.</title>
        <authorList>
            <person name="Kim Y.-O."/>
            <person name="Yoon J.-H."/>
        </authorList>
    </citation>
    <scope>NUCLEOTIDE SEQUENCE</scope>
    <source>
        <strain evidence="2">MYP1-1</strain>
    </source>
</reference>
<feature type="domain" description="DUF7742" evidence="1">
    <location>
        <begin position="4"/>
        <end position="73"/>
    </location>
</feature>